<organism evidence="2 3">
    <name type="scientific">Candidatus Wolfebacteria bacterium RIFOXYB1_FULL_54_12</name>
    <dbReference type="NCBI Taxonomy" id="1802559"/>
    <lineage>
        <taxon>Bacteria</taxon>
        <taxon>Candidatus Wolfeibacteriota</taxon>
    </lineage>
</organism>
<comment type="caution">
    <text evidence="2">The sequence shown here is derived from an EMBL/GenBank/DDBJ whole genome shotgun (WGS) entry which is preliminary data.</text>
</comment>
<evidence type="ECO:0000256" key="1">
    <source>
        <dbReference type="SAM" id="Phobius"/>
    </source>
</evidence>
<feature type="transmembrane region" description="Helical" evidence="1">
    <location>
        <begin position="12"/>
        <end position="34"/>
    </location>
</feature>
<dbReference type="Proteomes" id="UP000176422">
    <property type="component" value="Unassembled WGS sequence"/>
</dbReference>
<dbReference type="AlphaFoldDB" id="A0A1F8DXV4"/>
<gene>
    <name evidence="2" type="ORF">A2372_03245</name>
</gene>
<sequence length="211" mass="24130">MMRMYTKRAVVRRINVAGLAITLYTLIMISWMYAIPKDGASMRWKVALVAVFVLAFACGFVLRYAGSFKSLKRICFLSEKNIVDFYMTDDLYALDADLRKVSHMFINPEKHRIERSIMFPSRGEIVRCVITLEVLPDVASLQKYVDAHYGGAEPVNRTAVRDILTRALKDVALDPAIWVSIKRRIRLDLANYGLVATRCDCVSSNHRWFLG</sequence>
<feature type="transmembrane region" description="Helical" evidence="1">
    <location>
        <begin position="46"/>
        <end position="65"/>
    </location>
</feature>
<evidence type="ECO:0000313" key="2">
    <source>
        <dbReference type="EMBL" id="OGM93373.1"/>
    </source>
</evidence>
<keyword evidence="1" id="KW-0472">Membrane</keyword>
<name>A0A1F8DXV4_9BACT</name>
<dbReference type="EMBL" id="MGIT01000001">
    <property type="protein sequence ID" value="OGM93373.1"/>
    <property type="molecule type" value="Genomic_DNA"/>
</dbReference>
<keyword evidence="1" id="KW-0812">Transmembrane</keyword>
<protein>
    <recommendedName>
        <fullName evidence="4">Band 7 domain-containing protein</fullName>
    </recommendedName>
</protein>
<proteinExistence type="predicted"/>
<reference evidence="2 3" key="1">
    <citation type="journal article" date="2016" name="Nat. Commun.">
        <title>Thousands of microbial genomes shed light on interconnected biogeochemical processes in an aquifer system.</title>
        <authorList>
            <person name="Anantharaman K."/>
            <person name="Brown C.T."/>
            <person name="Hug L.A."/>
            <person name="Sharon I."/>
            <person name="Castelle C.J."/>
            <person name="Probst A.J."/>
            <person name="Thomas B.C."/>
            <person name="Singh A."/>
            <person name="Wilkins M.J."/>
            <person name="Karaoz U."/>
            <person name="Brodie E.L."/>
            <person name="Williams K.H."/>
            <person name="Hubbard S.S."/>
            <person name="Banfield J.F."/>
        </authorList>
    </citation>
    <scope>NUCLEOTIDE SEQUENCE [LARGE SCALE GENOMIC DNA]</scope>
</reference>
<evidence type="ECO:0000313" key="3">
    <source>
        <dbReference type="Proteomes" id="UP000176422"/>
    </source>
</evidence>
<evidence type="ECO:0008006" key="4">
    <source>
        <dbReference type="Google" id="ProtNLM"/>
    </source>
</evidence>
<accession>A0A1F8DXV4</accession>
<keyword evidence="1" id="KW-1133">Transmembrane helix</keyword>